<dbReference type="InterPro" id="IPR023198">
    <property type="entry name" value="PGP-like_dom2"/>
</dbReference>
<evidence type="ECO:0000313" key="1">
    <source>
        <dbReference type="EMBL" id="PRW57041.1"/>
    </source>
</evidence>
<proteinExistence type="predicted"/>
<evidence type="ECO:0000313" key="2">
    <source>
        <dbReference type="Proteomes" id="UP000239899"/>
    </source>
</evidence>
<gene>
    <name evidence="1" type="ORF">C2E21_3987</name>
</gene>
<dbReference type="SUPFAM" id="SSF56784">
    <property type="entry name" value="HAD-like"/>
    <property type="match status" value="1"/>
</dbReference>
<dbReference type="SFLD" id="SFLDG01129">
    <property type="entry name" value="C1.5:_HAD__Beta-PGM__Phosphata"/>
    <property type="match status" value="1"/>
</dbReference>
<reference evidence="1 2" key="1">
    <citation type="journal article" date="2018" name="Plant J.">
        <title>Genome sequences of Chlorella sorokiniana UTEX 1602 and Micractinium conductrix SAG 241.80: implications to maltose excretion by a green alga.</title>
        <authorList>
            <person name="Arriola M.B."/>
            <person name="Velmurugan N."/>
            <person name="Zhang Y."/>
            <person name="Plunkett M.H."/>
            <person name="Hondzo H."/>
            <person name="Barney B.M."/>
        </authorList>
    </citation>
    <scope>NUCLEOTIDE SEQUENCE [LARGE SCALE GENOMIC DNA]</scope>
    <source>
        <strain evidence="2">UTEX 1602</strain>
    </source>
</reference>
<dbReference type="InterPro" id="IPR036412">
    <property type="entry name" value="HAD-like_sf"/>
</dbReference>
<accession>A0A2P6TSK0</accession>
<dbReference type="AlphaFoldDB" id="A0A2P6TSK0"/>
<dbReference type="Gene3D" id="3.40.50.1000">
    <property type="entry name" value="HAD superfamily/HAD-like"/>
    <property type="match status" value="1"/>
</dbReference>
<dbReference type="PANTHER" id="PTHR43885">
    <property type="entry name" value="HALOACID DEHALOGENASE-LIKE HYDROLASE"/>
    <property type="match status" value="1"/>
</dbReference>
<dbReference type="PANTHER" id="PTHR43885:SF1">
    <property type="entry name" value="SUPERFAMILY HYDROLASE, PUTATIVE (AFU_ORTHOLOGUE AFUA_4G13290)-RELATED"/>
    <property type="match status" value="1"/>
</dbReference>
<protein>
    <submittedName>
        <fullName evidence="1">Haloacid dehalogenase</fullName>
    </submittedName>
</protein>
<name>A0A2P6TSK0_CHLSO</name>
<dbReference type="Gene3D" id="1.10.150.240">
    <property type="entry name" value="Putative phosphatase, domain 2"/>
    <property type="match status" value="1"/>
</dbReference>
<sequence>MATLVTFDVDGTLIHSVGPKSNYLHKAAFTAAFKEVFGLDTHIDVVKHHGSTDALILLKVLVHHGVPLEQAAARLPEMQAAMVAHFEANKQLAGEGLELLPGVLPLLEALAGRDDVAVGLVTGNLEPIGWAKMDALGIRHLFSQIGQPPANFGGFSTDYCNPANVEESWRDRAEFVRIAAQKLEAGRPGGIKARFHVGDAPMDVQAAVGGGAQAIGVCTGIYTKQELSEAAPAAVVLDDLTDTAAVLRVLGLS</sequence>
<dbReference type="Pfam" id="PF00702">
    <property type="entry name" value="Hydrolase"/>
    <property type="match status" value="1"/>
</dbReference>
<dbReference type="InterPro" id="IPR023214">
    <property type="entry name" value="HAD_sf"/>
</dbReference>
<organism evidence="1 2">
    <name type="scientific">Chlorella sorokiniana</name>
    <name type="common">Freshwater green alga</name>
    <dbReference type="NCBI Taxonomy" id="3076"/>
    <lineage>
        <taxon>Eukaryota</taxon>
        <taxon>Viridiplantae</taxon>
        <taxon>Chlorophyta</taxon>
        <taxon>core chlorophytes</taxon>
        <taxon>Trebouxiophyceae</taxon>
        <taxon>Chlorellales</taxon>
        <taxon>Chlorellaceae</taxon>
        <taxon>Chlorella clade</taxon>
        <taxon>Chlorella</taxon>
    </lineage>
</organism>
<dbReference type="EMBL" id="LHPG02000007">
    <property type="protein sequence ID" value="PRW57041.1"/>
    <property type="molecule type" value="Genomic_DNA"/>
</dbReference>
<dbReference type="STRING" id="3076.A0A2P6TSK0"/>
<dbReference type="SFLD" id="SFLDS00003">
    <property type="entry name" value="Haloacid_Dehalogenase"/>
    <property type="match status" value="1"/>
</dbReference>
<dbReference type="OrthoDB" id="40579at2759"/>
<keyword evidence="2" id="KW-1185">Reference proteome</keyword>
<dbReference type="Proteomes" id="UP000239899">
    <property type="component" value="Unassembled WGS sequence"/>
</dbReference>
<comment type="caution">
    <text evidence="1">The sequence shown here is derived from an EMBL/GenBank/DDBJ whole genome shotgun (WGS) entry which is preliminary data.</text>
</comment>